<name>A0A5C7J4P6_9BACT</name>
<accession>A0A5C7J4P6</accession>
<dbReference type="AlphaFoldDB" id="A0A5C7J4P6"/>
<reference evidence="1 2" key="1">
    <citation type="submission" date="2018-09" db="EMBL/GenBank/DDBJ databases">
        <title>Metagenome Assembled Genomes from an Advanced Water Purification Facility.</title>
        <authorList>
            <person name="Stamps B.W."/>
            <person name="Spear J.R."/>
        </authorList>
    </citation>
    <scope>NUCLEOTIDE SEQUENCE [LARGE SCALE GENOMIC DNA]</scope>
    <source>
        <strain evidence="1">Bin_63_2</strain>
    </source>
</reference>
<sequence>MPALGAIFASLAALFARYLTPLIALSAIKALGIVAISYTGSEIAVNYLVTYMNSRIGTLSGDVLAGFEMFGFYDGFQMVFNAWVIGWQIRNLRGAFKRITALAVPGMRD</sequence>
<dbReference type="Pfam" id="PF10734">
    <property type="entry name" value="DUF2523"/>
    <property type="match status" value="1"/>
</dbReference>
<gene>
    <name evidence="1" type="ORF">E6Q11_05050</name>
</gene>
<dbReference type="Proteomes" id="UP000321026">
    <property type="component" value="Unassembled WGS sequence"/>
</dbReference>
<dbReference type="InterPro" id="IPR019670">
    <property type="entry name" value="DUF2523"/>
</dbReference>
<dbReference type="EMBL" id="SSDS01000080">
    <property type="protein sequence ID" value="TXG76218.1"/>
    <property type="molecule type" value="Genomic_DNA"/>
</dbReference>
<organism evidence="1 2">
    <name type="scientific">Candidatus Dojkabacteria bacterium</name>
    <dbReference type="NCBI Taxonomy" id="2099670"/>
    <lineage>
        <taxon>Bacteria</taxon>
        <taxon>Candidatus Dojkabacteria</taxon>
    </lineage>
</organism>
<evidence type="ECO:0000313" key="2">
    <source>
        <dbReference type="Proteomes" id="UP000321026"/>
    </source>
</evidence>
<protein>
    <submittedName>
        <fullName evidence="1">DUF2523 domain-containing protein</fullName>
    </submittedName>
</protein>
<evidence type="ECO:0000313" key="1">
    <source>
        <dbReference type="EMBL" id="TXG76218.1"/>
    </source>
</evidence>
<comment type="caution">
    <text evidence="1">The sequence shown here is derived from an EMBL/GenBank/DDBJ whole genome shotgun (WGS) entry which is preliminary data.</text>
</comment>
<proteinExistence type="predicted"/>